<evidence type="ECO:0000256" key="2">
    <source>
        <dbReference type="ARBA" id="ARBA00012552"/>
    </source>
</evidence>
<comment type="subcellular location">
    <subcellularLocation>
        <location evidence="1">Nucleus</location>
    </subcellularLocation>
</comment>
<dbReference type="CDD" id="cd18787">
    <property type="entry name" value="SF2_C_DEAD"/>
    <property type="match status" value="1"/>
</dbReference>
<keyword evidence="4" id="KW-0547">Nucleotide-binding</keyword>
<keyword evidence="9" id="KW-0539">Nucleus</keyword>
<dbReference type="PROSITE" id="PS51192">
    <property type="entry name" value="HELICASE_ATP_BIND_1"/>
    <property type="match status" value="1"/>
</dbReference>
<dbReference type="STRING" id="1314783.A0A165QTW9"/>
<dbReference type="EC" id="3.6.4.13" evidence="2"/>
<dbReference type="AlphaFoldDB" id="A0A165QTW9"/>
<feature type="domain" description="Helicase C-terminal" evidence="14">
    <location>
        <begin position="490"/>
        <end position="658"/>
    </location>
</feature>
<evidence type="ECO:0000313" key="16">
    <source>
        <dbReference type="EMBL" id="KZT69924.1"/>
    </source>
</evidence>
<keyword evidence="6" id="KW-0347">Helicase</keyword>
<dbReference type="Proteomes" id="UP000076727">
    <property type="component" value="Unassembled WGS sequence"/>
</dbReference>
<evidence type="ECO:0000256" key="8">
    <source>
        <dbReference type="ARBA" id="ARBA00022884"/>
    </source>
</evidence>
<dbReference type="GO" id="GO:0016787">
    <property type="term" value="F:hydrolase activity"/>
    <property type="evidence" value="ECO:0007669"/>
    <property type="project" value="UniProtKB-KW"/>
</dbReference>
<name>A0A165QTW9_9APHY</name>
<evidence type="ECO:0000256" key="7">
    <source>
        <dbReference type="ARBA" id="ARBA00022840"/>
    </source>
</evidence>
<dbReference type="SMART" id="SM00487">
    <property type="entry name" value="DEXDc"/>
    <property type="match status" value="1"/>
</dbReference>
<dbReference type="SUPFAM" id="SSF52540">
    <property type="entry name" value="P-loop containing nucleoside triphosphate hydrolases"/>
    <property type="match status" value="2"/>
</dbReference>
<protein>
    <recommendedName>
        <fullName evidence="2">RNA helicase</fullName>
        <ecNumber evidence="2">3.6.4.13</ecNumber>
    </recommendedName>
</protein>
<dbReference type="GO" id="GO:0003724">
    <property type="term" value="F:RNA helicase activity"/>
    <property type="evidence" value="ECO:0007669"/>
    <property type="project" value="UniProtKB-EC"/>
</dbReference>
<feature type="region of interest" description="Disordered" evidence="12">
    <location>
        <begin position="379"/>
        <end position="404"/>
    </location>
</feature>
<dbReference type="PROSITE" id="PS51195">
    <property type="entry name" value="Q_MOTIF"/>
    <property type="match status" value="1"/>
</dbReference>
<feature type="domain" description="DEAD-box RNA helicase Q" evidence="15">
    <location>
        <begin position="140"/>
        <end position="168"/>
    </location>
</feature>
<evidence type="ECO:0000259" key="15">
    <source>
        <dbReference type="PROSITE" id="PS51195"/>
    </source>
</evidence>
<evidence type="ECO:0000256" key="1">
    <source>
        <dbReference type="ARBA" id="ARBA00004123"/>
    </source>
</evidence>
<evidence type="ECO:0000256" key="4">
    <source>
        <dbReference type="ARBA" id="ARBA00022741"/>
    </source>
</evidence>
<evidence type="ECO:0000256" key="3">
    <source>
        <dbReference type="ARBA" id="ARBA00022517"/>
    </source>
</evidence>
<dbReference type="GO" id="GO:0005634">
    <property type="term" value="C:nucleus"/>
    <property type="evidence" value="ECO:0007669"/>
    <property type="project" value="UniProtKB-SubCell"/>
</dbReference>
<dbReference type="CDD" id="cd17946">
    <property type="entry name" value="DEADc_DDX24"/>
    <property type="match status" value="1"/>
</dbReference>
<dbReference type="InterPro" id="IPR000629">
    <property type="entry name" value="RNA-helicase_DEAD-box_CS"/>
</dbReference>
<dbReference type="InterPro" id="IPR014001">
    <property type="entry name" value="Helicase_ATP-bd"/>
</dbReference>
<reference evidence="16 17" key="1">
    <citation type="journal article" date="2016" name="Mol. Biol. Evol.">
        <title>Comparative Genomics of Early-Diverging Mushroom-Forming Fungi Provides Insights into the Origins of Lignocellulose Decay Capabilities.</title>
        <authorList>
            <person name="Nagy L.G."/>
            <person name="Riley R."/>
            <person name="Tritt A."/>
            <person name="Adam C."/>
            <person name="Daum C."/>
            <person name="Floudas D."/>
            <person name="Sun H."/>
            <person name="Yadav J.S."/>
            <person name="Pangilinan J."/>
            <person name="Larsson K.H."/>
            <person name="Matsuura K."/>
            <person name="Barry K."/>
            <person name="Labutti K."/>
            <person name="Kuo R."/>
            <person name="Ohm R.A."/>
            <person name="Bhattacharya S.S."/>
            <person name="Shirouzu T."/>
            <person name="Yoshinaga Y."/>
            <person name="Martin F.M."/>
            <person name="Grigoriev I.V."/>
            <person name="Hibbett D.S."/>
        </authorList>
    </citation>
    <scope>NUCLEOTIDE SEQUENCE [LARGE SCALE GENOMIC DNA]</scope>
    <source>
        <strain evidence="16 17">L-15889</strain>
    </source>
</reference>
<dbReference type="EMBL" id="KV429054">
    <property type="protein sequence ID" value="KZT69924.1"/>
    <property type="molecule type" value="Genomic_DNA"/>
</dbReference>
<evidence type="ECO:0000256" key="9">
    <source>
        <dbReference type="ARBA" id="ARBA00023242"/>
    </source>
</evidence>
<dbReference type="OrthoDB" id="4310724at2759"/>
<keyword evidence="17" id="KW-1185">Reference proteome</keyword>
<evidence type="ECO:0000256" key="5">
    <source>
        <dbReference type="ARBA" id="ARBA00022801"/>
    </source>
</evidence>
<evidence type="ECO:0000259" key="14">
    <source>
        <dbReference type="PROSITE" id="PS51194"/>
    </source>
</evidence>
<dbReference type="Gene3D" id="3.40.50.300">
    <property type="entry name" value="P-loop containing nucleotide triphosphate hydrolases"/>
    <property type="match status" value="2"/>
</dbReference>
<evidence type="ECO:0000256" key="12">
    <source>
        <dbReference type="SAM" id="MobiDB-lite"/>
    </source>
</evidence>
<keyword evidence="3" id="KW-0690">Ribosome biogenesis</keyword>
<evidence type="ECO:0000259" key="13">
    <source>
        <dbReference type="PROSITE" id="PS51192"/>
    </source>
</evidence>
<dbReference type="GO" id="GO:0042254">
    <property type="term" value="P:ribosome biogenesis"/>
    <property type="evidence" value="ECO:0007669"/>
    <property type="project" value="UniProtKB-KW"/>
</dbReference>
<organism evidence="16 17">
    <name type="scientific">Daedalea quercina L-15889</name>
    <dbReference type="NCBI Taxonomy" id="1314783"/>
    <lineage>
        <taxon>Eukaryota</taxon>
        <taxon>Fungi</taxon>
        <taxon>Dikarya</taxon>
        <taxon>Basidiomycota</taxon>
        <taxon>Agaricomycotina</taxon>
        <taxon>Agaricomycetes</taxon>
        <taxon>Polyporales</taxon>
        <taxon>Fomitopsis</taxon>
    </lineage>
</organism>
<dbReference type="SMART" id="SM00490">
    <property type="entry name" value="HELICc"/>
    <property type="match status" value="1"/>
</dbReference>
<sequence>MTPKAIAGTKRKVKPSKPVARKKAKTAHLSVDQLPWKSVARPREAHASGSFDGMLELEEVSGVEVVYEETEAGKIVKFRVAGEVTVNQEMDTTGQERDVPAIVDEPAVESSTSPAPDTAAQADVIVVEDSIRFDAETMLPEWSRFSLHQQLAKALYAQHFTRPTPIQAEALPLALSGRDVVGVAETGSGKTLAYGLPILDHLLKHASTAGPTTKERRPVRALVLTPTRELALQVSSHLNACLNPVDISSAAVKEEEHDPELPAVGSKENNKGKEKGKGKEKKTGDAPKKRYGPPPVSVAAIVGGMSAQKQRRILSRGIDVLVATPGRLWDIIQEDDELAGQIEQLRFLVLDEADRMVETGHFAEMENILRLTLRQNKDDEIEPEPATELRAGDEGVGEAEDDKAGVKDGEMQTFVFSATLSKELQKNLKKRSRPIKNKKGKPASTLDDLLMRLDFRDSTPAVVDIAPEGGVVATLQESKIECLANDKDAYLYYFLLRYPGRTLVFLSSVDGIRRLLPIMSLLEIPAFPLHSQLEQRQRLKNLDRCAVPSVSSVPLTCSITYPLAFRFKSSPHGVLLATDVAARGLDVPAVDHVVHYQVPRTADAYVHRNGRTARAARKGFSLLMVAPDERRIVRALMGSLKRDEDEIPEMPVELYLLDKLKARVQLARDIDTAQHRVRKEKHEKNWLREAAEAMEIELDSDLEAEEQGSAPTKAQRKASDAKVASLKAELKSLLEQPLVARGVSTRYITSGAVSIADDMLAGTFHETMLGLKKAEAGSDLVASKKRKSKLKATVKKEEFEEWEGIAE</sequence>
<dbReference type="InterPro" id="IPR014014">
    <property type="entry name" value="RNA_helicase_DEAD_Q_motif"/>
</dbReference>
<evidence type="ECO:0000256" key="6">
    <source>
        <dbReference type="ARBA" id="ARBA00022806"/>
    </source>
</evidence>
<dbReference type="GO" id="GO:0005829">
    <property type="term" value="C:cytosol"/>
    <property type="evidence" value="ECO:0007669"/>
    <property type="project" value="TreeGrafter"/>
</dbReference>
<keyword evidence="7" id="KW-0067">ATP-binding</keyword>
<evidence type="ECO:0000313" key="17">
    <source>
        <dbReference type="Proteomes" id="UP000076727"/>
    </source>
</evidence>
<dbReference type="InterPro" id="IPR027417">
    <property type="entry name" value="P-loop_NTPase"/>
</dbReference>
<dbReference type="InterPro" id="IPR050079">
    <property type="entry name" value="DEAD_box_RNA_helicase"/>
</dbReference>
<keyword evidence="5" id="KW-0378">Hydrolase</keyword>
<dbReference type="GO" id="GO:0005524">
    <property type="term" value="F:ATP binding"/>
    <property type="evidence" value="ECO:0007669"/>
    <property type="project" value="UniProtKB-KW"/>
</dbReference>
<feature type="region of interest" description="Disordered" evidence="12">
    <location>
        <begin position="252"/>
        <end position="295"/>
    </location>
</feature>
<feature type="region of interest" description="Disordered" evidence="12">
    <location>
        <begin position="1"/>
        <end position="28"/>
    </location>
</feature>
<dbReference type="Pfam" id="PF00271">
    <property type="entry name" value="Helicase_C"/>
    <property type="match status" value="1"/>
</dbReference>
<dbReference type="PANTHER" id="PTHR47959:SF1">
    <property type="entry name" value="ATP-DEPENDENT RNA HELICASE DBPA"/>
    <property type="match status" value="1"/>
</dbReference>
<accession>A0A165QTW9</accession>
<dbReference type="PROSITE" id="PS00039">
    <property type="entry name" value="DEAD_ATP_HELICASE"/>
    <property type="match status" value="1"/>
</dbReference>
<feature type="domain" description="Helicase ATP-binding" evidence="13">
    <location>
        <begin position="171"/>
        <end position="438"/>
    </location>
</feature>
<evidence type="ECO:0000256" key="11">
    <source>
        <dbReference type="PROSITE-ProRule" id="PRU00552"/>
    </source>
</evidence>
<dbReference type="PANTHER" id="PTHR47959">
    <property type="entry name" value="ATP-DEPENDENT RNA HELICASE RHLE-RELATED"/>
    <property type="match status" value="1"/>
</dbReference>
<feature type="compositionally biased region" description="Basic residues" evidence="12">
    <location>
        <begin position="9"/>
        <end position="26"/>
    </location>
</feature>
<dbReference type="InterPro" id="IPR001650">
    <property type="entry name" value="Helicase_C-like"/>
</dbReference>
<evidence type="ECO:0000256" key="10">
    <source>
        <dbReference type="ARBA" id="ARBA00047984"/>
    </source>
</evidence>
<feature type="compositionally biased region" description="Basic and acidic residues" evidence="12">
    <location>
        <begin position="268"/>
        <end position="288"/>
    </location>
</feature>
<keyword evidence="8" id="KW-0694">RNA-binding</keyword>
<comment type="catalytic activity">
    <reaction evidence="10">
        <text>ATP + H2O = ADP + phosphate + H(+)</text>
        <dbReference type="Rhea" id="RHEA:13065"/>
        <dbReference type="ChEBI" id="CHEBI:15377"/>
        <dbReference type="ChEBI" id="CHEBI:15378"/>
        <dbReference type="ChEBI" id="CHEBI:30616"/>
        <dbReference type="ChEBI" id="CHEBI:43474"/>
        <dbReference type="ChEBI" id="CHEBI:456216"/>
        <dbReference type="EC" id="3.6.4.13"/>
    </reaction>
</comment>
<dbReference type="Pfam" id="PF00270">
    <property type="entry name" value="DEAD"/>
    <property type="match status" value="2"/>
</dbReference>
<gene>
    <name evidence="16" type="ORF">DAEQUDRAFT_231675</name>
</gene>
<feature type="short sequence motif" description="Q motif" evidence="11">
    <location>
        <begin position="140"/>
        <end position="168"/>
    </location>
</feature>
<dbReference type="InterPro" id="IPR011545">
    <property type="entry name" value="DEAD/DEAH_box_helicase_dom"/>
</dbReference>
<dbReference type="PROSITE" id="PS51194">
    <property type="entry name" value="HELICASE_CTER"/>
    <property type="match status" value="1"/>
</dbReference>
<dbReference type="GO" id="GO:0010467">
    <property type="term" value="P:gene expression"/>
    <property type="evidence" value="ECO:0007669"/>
    <property type="project" value="UniProtKB-ARBA"/>
</dbReference>
<dbReference type="GO" id="GO:0003723">
    <property type="term" value="F:RNA binding"/>
    <property type="evidence" value="ECO:0007669"/>
    <property type="project" value="UniProtKB-KW"/>
</dbReference>
<proteinExistence type="predicted"/>